<dbReference type="EMBL" id="CP030941">
    <property type="protein sequence ID" value="UUP19117.1"/>
    <property type="molecule type" value="Genomic_DNA"/>
</dbReference>
<gene>
    <name evidence="4" type="primary">hisJ</name>
    <name evidence="4" type="ORF">NTH_03607</name>
</gene>
<accession>A0ABY5MMU1</accession>
<keyword evidence="5" id="KW-1185">Reference proteome</keyword>
<dbReference type="PANTHER" id="PTHR35936:SF13">
    <property type="entry name" value="HISTIDINE-BINDING PERIPLASMIC PROTEIN"/>
    <property type="match status" value="1"/>
</dbReference>
<dbReference type="InterPro" id="IPR035959">
    <property type="entry name" value="RutC-like_sf"/>
</dbReference>
<evidence type="ECO:0000256" key="1">
    <source>
        <dbReference type="ARBA" id="ARBA00022729"/>
    </source>
</evidence>
<evidence type="ECO:0000313" key="4">
    <source>
        <dbReference type="EMBL" id="UUP19117.1"/>
    </source>
</evidence>
<dbReference type="SMART" id="SM00062">
    <property type="entry name" value="PBPb"/>
    <property type="match status" value="1"/>
</dbReference>
<feature type="chain" id="PRO_5047076178" evidence="2">
    <location>
        <begin position="34"/>
        <end position="398"/>
    </location>
</feature>
<sequence>MKNSMNTNISYPYLAFVALFSTLSVLNNTSALAQSRDEIRFGVEAEVPPFESRNADGELVGLNIELGNALCEEMRVRCTWVDQPYATNIAALQEGRFDVIMPMTPTDARRQIIDFTDVMYELSSRLVARKGSNLSPTAASLKGKRIGVLSGTSRAAFAKAKWESEGVEIVSFGLNAELIESLLAGDIDATLQDTIEISGALLDKPEGSDFDFTGEVVADPALGSGIAMAIRQDEPELKAMLNRALAAIKANGKHEAIVSRYLTSDPSPAGEAGSDRASLEYIGNGGNLPFSQAVRVGNMLYLSGVLGDDANGVFPETTAGQTAAIMDNIGATLERNGSSLDEVVRCNVILADIADFQEMNRVYAGYFPEGRFPARTTFEASNLVAGGKIEIECTAYVR</sequence>
<dbReference type="Pfam" id="PF01042">
    <property type="entry name" value="Ribonuc_L-PSP"/>
    <property type="match status" value="1"/>
</dbReference>
<organism evidence="4 5">
    <name type="scientific">Nitratireductor thuwali</name>
    <dbReference type="NCBI Taxonomy" id="2267699"/>
    <lineage>
        <taxon>Bacteria</taxon>
        <taxon>Pseudomonadati</taxon>
        <taxon>Pseudomonadota</taxon>
        <taxon>Alphaproteobacteria</taxon>
        <taxon>Hyphomicrobiales</taxon>
        <taxon>Phyllobacteriaceae</taxon>
        <taxon>Nitratireductor</taxon>
    </lineage>
</organism>
<evidence type="ECO:0000256" key="2">
    <source>
        <dbReference type="SAM" id="SignalP"/>
    </source>
</evidence>
<dbReference type="CDD" id="cd00448">
    <property type="entry name" value="YjgF_YER057c_UK114_family"/>
    <property type="match status" value="1"/>
</dbReference>
<feature type="signal peptide" evidence="2">
    <location>
        <begin position="1"/>
        <end position="33"/>
    </location>
</feature>
<dbReference type="RefSeq" id="WP_338531299.1">
    <property type="nucleotide sequence ID" value="NZ_CP030941.1"/>
</dbReference>
<protein>
    <submittedName>
        <fullName evidence="4">Histidine-binding periplasmic protein</fullName>
    </submittedName>
</protein>
<reference evidence="4 5" key="1">
    <citation type="submission" date="2018-07" db="EMBL/GenBank/DDBJ databases">
        <title>Genome sequence of Nitratireductor thuwali#1536.</title>
        <authorList>
            <person name="Michoud G."/>
            <person name="Merlino G."/>
            <person name="Sefrji F.O."/>
            <person name="Daffonchio D."/>
        </authorList>
    </citation>
    <scope>NUCLEOTIDE SEQUENCE [LARGE SCALE GENOMIC DNA]</scope>
    <source>
        <strain evidence="5">Nit1536</strain>
    </source>
</reference>
<feature type="domain" description="Solute-binding protein family 3/N-terminal" evidence="3">
    <location>
        <begin position="38"/>
        <end position="265"/>
    </location>
</feature>
<dbReference type="InterPro" id="IPR006175">
    <property type="entry name" value="YjgF/YER057c/UK114"/>
</dbReference>
<dbReference type="InterPro" id="IPR001638">
    <property type="entry name" value="Solute-binding_3/MltF_N"/>
</dbReference>
<evidence type="ECO:0000259" key="3">
    <source>
        <dbReference type="SMART" id="SM00062"/>
    </source>
</evidence>
<dbReference type="PANTHER" id="PTHR35936">
    <property type="entry name" value="MEMBRANE-BOUND LYTIC MUREIN TRANSGLYCOSYLASE F"/>
    <property type="match status" value="1"/>
</dbReference>
<evidence type="ECO:0000313" key="5">
    <source>
        <dbReference type="Proteomes" id="UP001342418"/>
    </source>
</evidence>
<dbReference type="Pfam" id="PF00497">
    <property type="entry name" value="SBP_bac_3"/>
    <property type="match status" value="1"/>
</dbReference>
<dbReference type="SUPFAM" id="SSF53850">
    <property type="entry name" value="Periplasmic binding protein-like II"/>
    <property type="match status" value="1"/>
</dbReference>
<proteinExistence type="predicted"/>
<dbReference type="Gene3D" id="3.30.1330.40">
    <property type="entry name" value="RutC-like"/>
    <property type="match status" value="1"/>
</dbReference>
<dbReference type="Gene3D" id="3.40.190.10">
    <property type="entry name" value="Periplasmic binding protein-like II"/>
    <property type="match status" value="2"/>
</dbReference>
<dbReference type="Proteomes" id="UP001342418">
    <property type="component" value="Chromosome"/>
</dbReference>
<name>A0ABY5MMU1_9HYPH</name>
<keyword evidence="1 2" id="KW-0732">Signal</keyword>
<dbReference type="SUPFAM" id="SSF55298">
    <property type="entry name" value="YjgF-like"/>
    <property type="match status" value="1"/>
</dbReference>